<sequence length="87" mass="9674">MFLFLIASLSLKSLFFKYAFLIFSKTASEFCVMGLIYPPVPQVLDACSLNLSKSLLLPSNEPFTICLKVSFCWLALSPVHFASSLCI</sequence>
<keyword evidence="1" id="KW-0614">Plasmid</keyword>
<evidence type="ECO:0000313" key="1">
    <source>
        <dbReference type="EMBL" id="AHH14689.1"/>
    </source>
</evidence>
<gene>
    <name evidence="1" type="ORF">BHW_0900044</name>
</gene>
<organism evidence="1">
    <name type="scientific">Borrelia hermsii MTW</name>
    <dbReference type="NCBI Taxonomy" id="1313291"/>
    <lineage>
        <taxon>Bacteria</taxon>
        <taxon>Pseudomonadati</taxon>
        <taxon>Spirochaetota</taxon>
        <taxon>Spirochaetia</taxon>
        <taxon>Spirochaetales</taxon>
        <taxon>Borreliaceae</taxon>
        <taxon>Borrelia</taxon>
    </lineage>
</organism>
<protein>
    <submittedName>
        <fullName evidence="1">Uncharacterized protein</fullName>
    </submittedName>
</protein>
<name>W5T6A0_BORHE</name>
<geneLocation type="plasmid" evidence="1">
    <name>unnamed</name>
</geneLocation>
<accession>W5T6A0</accession>
<reference evidence="1" key="1">
    <citation type="submission" date="2013-04" db="EMBL/GenBank/DDBJ databases">
        <title>Comparative Genomics of Relapsing Fever Spirochetes.</title>
        <authorList>
            <person name="Schwan T.G."/>
            <person name="Raffel S.J."/>
            <person name="Porcella S.F."/>
            <person name="Martens C.A."/>
            <person name="Bruno D.P."/>
            <person name="Ricklefs S.M."/>
            <person name="Barbian K.B."/>
        </authorList>
    </citation>
    <scope>NUCLEOTIDE SEQUENCE</scope>
    <source>
        <strain evidence="1">MTW</strain>
        <plasmid evidence="1">unnamed</plasmid>
    </source>
</reference>
<dbReference type="EMBL" id="CP005692">
    <property type="protein sequence ID" value="AHH14689.1"/>
    <property type="molecule type" value="Genomic_DNA"/>
</dbReference>
<dbReference type="HOGENOM" id="CLU_2477171_0_0_12"/>
<proteinExistence type="predicted"/>
<dbReference type="AlphaFoldDB" id="W5T6A0"/>